<comment type="caution">
    <text evidence="1">The sequence shown here is derived from an EMBL/GenBank/DDBJ whole genome shotgun (WGS) entry which is preliminary data.</text>
</comment>
<organism evidence="1 2">
    <name type="scientific">Rosenbergiella gaditana</name>
    <dbReference type="NCBI Taxonomy" id="2726987"/>
    <lineage>
        <taxon>Bacteria</taxon>
        <taxon>Pseudomonadati</taxon>
        <taxon>Pseudomonadota</taxon>
        <taxon>Gammaproteobacteria</taxon>
        <taxon>Enterobacterales</taxon>
        <taxon>Erwiniaceae</taxon>
        <taxon>Rosenbergiella</taxon>
    </lineage>
</organism>
<evidence type="ECO:0000313" key="2">
    <source>
        <dbReference type="Proteomes" id="UP000790096"/>
    </source>
</evidence>
<name>A0ABS5SYH5_9GAMM</name>
<dbReference type="Proteomes" id="UP000790096">
    <property type="component" value="Unassembled WGS sequence"/>
</dbReference>
<sequence>MAADDENPLIDGFLSGNKELFAIISDKILPSIQIQTINNFYDYNAKYLSDEKRYFCSSGRIVREDHH</sequence>
<keyword evidence="2" id="KW-1185">Reference proteome</keyword>
<proteinExistence type="predicted"/>
<gene>
    <name evidence="1" type="ORF">HH682_07540</name>
</gene>
<dbReference type="RefSeq" id="WP_214236976.1">
    <property type="nucleotide sequence ID" value="NZ_JABBFR010000008.1"/>
</dbReference>
<protein>
    <submittedName>
        <fullName evidence="1">Uncharacterized protein</fullName>
    </submittedName>
</protein>
<evidence type="ECO:0000313" key="1">
    <source>
        <dbReference type="EMBL" id="MBT0724292.1"/>
    </source>
</evidence>
<dbReference type="Gene3D" id="3.30.1490.20">
    <property type="entry name" value="ATP-grasp fold, A domain"/>
    <property type="match status" value="1"/>
</dbReference>
<reference evidence="1 2" key="1">
    <citation type="submission" date="2020-04" db="EMBL/GenBank/DDBJ databases">
        <title>Genome sequencing of Rosenbergiella species.</title>
        <authorList>
            <person name="Alvarez-Perez S."/>
            <person name="Lievens B."/>
        </authorList>
    </citation>
    <scope>NUCLEOTIDE SEQUENCE [LARGE SCALE GENOMIC DNA]</scope>
    <source>
        <strain evidence="1 2">S61</strain>
    </source>
</reference>
<accession>A0ABS5SYH5</accession>
<dbReference type="Gene3D" id="3.30.470.20">
    <property type="entry name" value="ATP-grasp fold, B domain"/>
    <property type="match status" value="1"/>
</dbReference>
<dbReference type="EMBL" id="JABBFR010000008">
    <property type="protein sequence ID" value="MBT0724292.1"/>
    <property type="molecule type" value="Genomic_DNA"/>
</dbReference>
<dbReference type="InterPro" id="IPR013815">
    <property type="entry name" value="ATP_grasp_subdomain_1"/>
</dbReference>